<dbReference type="RefSeq" id="WP_153419788.1">
    <property type="nucleotide sequence ID" value="NZ_WFLM01000002.1"/>
</dbReference>
<dbReference type="AlphaFoldDB" id="A0A6N6VWB5"/>
<feature type="coiled-coil region" evidence="1">
    <location>
        <begin position="35"/>
        <end position="62"/>
    </location>
</feature>
<sequence length="584" mass="70045">MEINLGNYNFIGIYKKDINTFFNLFKDNLIFEDLCKESIDKILELESQANKIKNEFSQFIQKSRKELENDNKTENLNKIKLSIQNYNKYHFEYLKKLKENDLFKNWEENFNNINKFLLSLFWENEDPDISQECINNSFIKFFYFMKKEIRNIDELNSIIVFLIYFQFKYFNEFLNQESFQDLKKHCDIHDEIEEKKLEKINIIISILNSIESAITNQIKHLENSKKQAVKNLSKIVLTKIKYKIKANNQETNINQLTKNKFFLDKLTENLNPFFSVIFNNGFYEIEKKCKYMPENLINISINELINDINHIFIKISKSRQDTLTSRLNTASDYFSPQIAIAQNYMNNLDLGNIDKGSHMEIYLCNELKKLDFFDVSLKLPRGINTENYYYEIKLKSQKSKLNDIHFFYSSDKEMVNFYIDKFDPIFNNLLQKNLRKLIPKRKQDIQTYHNNINNQKNYSFQNFLNYTISLYKNYFSIKEKKYLNKKTSHGFLFFNDFKQLIGEGSKLRADKIKYIKEMVYNLESNKNLMPNEMFNIVQQAYKKIEISSKKHKLINIESLFKTTLNHHLKTTLENINKFKSTMNS</sequence>
<evidence type="ECO:0000313" key="3">
    <source>
        <dbReference type="Proteomes" id="UP000437748"/>
    </source>
</evidence>
<comment type="caution">
    <text evidence="2">The sequence shown here is derived from an EMBL/GenBank/DDBJ whole genome shotgun (WGS) entry which is preliminary data.</text>
</comment>
<evidence type="ECO:0000313" key="2">
    <source>
        <dbReference type="EMBL" id="KAB8040039.1"/>
    </source>
</evidence>
<protein>
    <submittedName>
        <fullName evidence="2">Uncharacterized protein</fullName>
    </submittedName>
</protein>
<dbReference type="EMBL" id="WFLM01000002">
    <property type="protein sequence ID" value="KAB8040039.1"/>
    <property type="molecule type" value="Genomic_DNA"/>
</dbReference>
<keyword evidence="1" id="KW-0175">Coiled coil</keyword>
<evidence type="ECO:0000256" key="1">
    <source>
        <dbReference type="SAM" id="Coils"/>
    </source>
</evidence>
<proteinExistence type="predicted"/>
<accession>A0A6N6VWB5</accession>
<gene>
    <name evidence="2" type="ORF">GCL60_07175</name>
</gene>
<organism evidence="2 3">
    <name type="scientific">Silvanigrella paludirubra</name>
    <dbReference type="NCBI Taxonomy" id="2499159"/>
    <lineage>
        <taxon>Bacteria</taxon>
        <taxon>Pseudomonadati</taxon>
        <taxon>Bdellovibrionota</taxon>
        <taxon>Oligoflexia</taxon>
        <taxon>Silvanigrellales</taxon>
        <taxon>Silvanigrellaceae</taxon>
        <taxon>Silvanigrella</taxon>
    </lineage>
</organism>
<keyword evidence="3" id="KW-1185">Reference proteome</keyword>
<reference evidence="2 3" key="1">
    <citation type="submission" date="2019-10" db="EMBL/GenBank/DDBJ databases">
        <title>New species of Slilvanegrellaceae.</title>
        <authorList>
            <person name="Pitt A."/>
            <person name="Hahn M.W."/>
        </authorList>
    </citation>
    <scope>NUCLEOTIDE SEQUENCE [LARGE SCALE GENOMIC DNA]</scope>
    <source>
        <strain evidence="2 3">SP-Ram-0.45-NSY-1</strain>
    </source>
</reference>
<name>A0A6N6VWB5_9BACT</name>
<dbReference type="Proteomes" id="UP000437748">
    <property type="component" value="Unassembled WGS sequence"/>
</dbReference>